<reference evidence="3" key="1">
    <citation type="submission" date="2019-02" db="EMBL/GenBank/DDBJ databases">
        <authorList>
            <person name="Gruber-Vodicka R. H."/>
            <person name="Seah K. B. B."/>
        </authorList>
    </citation>
    <scope>NUCLEOTIDE SEQUENCE</scope>
    <source>
        <strain evidence="3">BECK_DK161</strain>
    </source>
</reference>
<feature type="transmembrane region" description="Helical" evidence="2">
    <location>
        <begin position="237"/>
        <end position="258"/>
    </location>
</feature>
<protein>
    <submittedName>
        <fullName evidence="3">Uncharacterized protein</fullName>
    </submittedName>
</protein>
<gene>
    <name evidence="3" type="ORF">BECKDK2373C_GA0170839_100166</name>
</gene>
<dbReference type="InterPro" id="IPR011066">
    <property type="entry name" value="MscS_channel_C_sf"/>
</dbReference>
<proteinExistence type="predicted"/>
<keyword evidence="1" id="KW-0175">Coiled coil</keyword>
<keyword evidence="2" id="KW-0812">Transmembrane</keyword>
<feature type="transmembrane region" description="Helical" evidence="2">
    <location>
        <begin position="279"/>
        <end position="300"/>
    </location>
</feature>
<organism evidence="3">
    <name type="scientific">Candidatus Kentrum sp. DK</name>
    <dbReference type="NCBI Taxonomy" id="2126562"/>
    <lineage>
        <taxon>Bacteria</taxon>
        <taxon>Pseudomonadati</taxon>
        <taxon>Pseudomonadota</taxon>
        <taxon>Gammaproteobacteria</taxon>
        <taxon>Candidatus Kentrum</taxon>
    </lineage>
</organism>
<feature type="transmembrane region" description="Helical" evidence="2">
    <location>
        <begin position="306"/>
        <end position="323"/>
    </location>
</feature>
<sequence length="565" mass="64098">MSFSINISLRTVPLILCVTIPLAYLPARGETNQSPAEDPQVQATINTLNSLIALQGQLKKEMESLDRELNAARTPARKKEIQGQLGKLEADLQATGRNLQETASGADMSSLRATKEPEFNLQEEIFALLKPALQEMKDVTRHVRMKADLKDKIAYYQERLPVVQEAVANIAHLLESTKDPVLEKHLKRMLGDWRKQSAFMESELQSAELQLEKLESSEASLAEASQSYLKGFFQKRGLYLTQALLVVLGILLISRLGYKAMVRLIPGYRREHRSFRVRLLDLAHRILTVLLTIIGPMVVFYVAEDWVLFSLGILLLLGIGLTIRHALPRYFHQAQVFLNIGPVREGERIFFHGLPWRIRSINLFSILENPTADLVQRVPIDDLLDLRSHPIKKDEPWFPCQRDDWVLLGDGTRGKVTGISPELVRMVQRGGTHRTYTTADFLAQSPLNLSTNFRLKETIGISYDLQKESVTTIPDILKGHIEKRVAEESYGDRLLNLRVEFQQANTSSLDLVVIADFDGDVADLYNRLRRAIQRWCVEACTENHWEIPFTQLTLHRGANADPNDA</sequence>
<dbReference type="EMBL" id="CAADEY010000001">
    <property type="protein sequence ID" value="VFJ42530.1"/>
    <property type="molecule type" value="Genomic_DNA"/>
</dbReference>
<dbReference type="GO" id="GO:0016020">
    <property type="term" value="C:membrane"/>
    <property type="evidence" value="ECO:0007669"/>
    <property type="project" value="InterPro"/>
</dbReference>
<evidence type="ECO:0000313" key="3">
    <source>
        <dbReference type="EMBL" id="VFJ42530.1"/>
    </source>
</evidence>
<keyword evidence="2" id="KW-0472">Membrane</keyword>
<dbReference type="AlphaFoldDB" id="A0A450RTV8"/>
<feature type="coiled-coil region" evidence="1">
    <location>
        <begin position="197"/>
        <end position="224"/>
    </location>
</feature>
<evidence type="ECO:0000256" key="1">
    <source>
        <dbReference type="SAM" id="Coils"/>
    </source>
</evidence>
<dbReference type="SUPFAM" id="SSF82689">
    <property type="entry name" value="Mechanosensitive channel protein MscS (YggB), C-terminal domain"/>
    <property type="match status" value="1"/>
</dbReference>
<evidence type="ECO:0000256" key="2">
    <source>
        <dbReference type="SAM" id="Phobius"/>
    </source>
</evidence>
<name>A0A450RTV8_9GAMM</name>
<keyword evidence="2" id="KW-1133">Transmembrane helix</keyword>
<accession>A0A450RTV8</accession>